<gene>
    <name evidence="3" type="ORF">DFH94DRAFT_324283</name>
</gene>
<name>A0A9P5N147_9AGAM</name>
<feature type="signal peptide" evidence="2">
    <location>
        <begin position="1"/>
        <end position="20"/>
    </location>
</feature>
<evidence type="ECO:0000256" key="1">
    <source>
        <dbReference type="SAM" id="Phobius"/>
    </source>
</evidence>
<comment type="caution">
    <text evidence="3">The sequence shown here is derived from an EMBL/GenBank/DDBJ whole genome shotgun (WGS) entry which is preliminary data.</text>
</comment>
<dbReference type="Proteomes" id="UP000759537">
    <property type="component" value="Unassembled WGS sequence"/>
</dbReference>
<reference evidence="3" key="2">
    <citation type="journal article" date="2020" name="Nat. Commun.">
        <title>Large-scale genome sequencing of mycorrhizal fungi provides insights into the early evolution of symbiotic traits.</title>
        <authorList>
            <person name="Miyauchi S."/>
            <person name="Kiss E."/>
            <person name="Kuo A."/>
            <person name="Drula E."/>
            <person name="Kohler A."/>
            <person name="Sanchez-Garcia M."/>
            <person name="Morin E."/>
            <person name="Andreopoulos B."/>
            <person name="Barry K.W."/>
            <person name="Bonito G."/>
            <person name="Buee M."/>
            <person name="Carver A."/>
            <person name="Chen C."/>
            <person name="Cichocki N."/>
            <person name="Clum A."/>
            <person name="Culley D."/>
            <person name="Crous P.W."/>
            <person name="Fauchery L."/>
            <person name="Girlanda M."/>
            <person name="Hayes R.D."/>
            <person name="Keri Z."/>
            <person name="LaButti K."/>
            <person name="Lipzen A."/>
            <person name="Lombard V."/>
            <person name="Magnuson J."/>
            <person name="Maillard F."/>
            <person name="Murat C."/>
            <person name="Nolan M."/>
            <person name="Ohm R.A."/>
            <person name="Pangilinan J."/>
            <person name="Pereira M.F."/>
            <person name="Perotto S."/>
            <person name="Peter M."/>
            <person name="Pfister S."/>
            <person name="Riley R."/>
            <person name="Sitrit Y."/>
            <person name="Stielow J.B."/>
            <person name="Szollosi G."/>
            <person name="Zifcakova L."/>
            <person name="Stursova M."/>
            <person name="Spatafora J.W."/>
            <person name="Tedersoo L."/>
            <person name="Vaario L.M."/>
            <person name="Yamada A."/>
            <person name="Yan M."/>
            <person name="Wang P."/>
            <person name="Xu J."/>
            <person name="Bruns T."/>
            <person name="Baldrian P."/>
            <person name="Vilgalys R."/>
            <person name="Dunand C."/>
            <person name="Henrissat B."/>
            <person name="Grigoriev I.V."/>
            <person name="Hibbett D."/>
            <person name="Nagy L.G."/>
            <person name="Martin F.M."/>
        </authorList>
    </citation>
    <scope>NUCLEOTIDE SEQUENCE</scope>
    <source>
        <strain evidence="3">Prilba</strain>
    </source>
</reference>
<organism evidence="3 4">
    <name type="scientific">Russula ochroleuca</name>
    <dbReference type="NCBI Taxonomy" id="152965"/>
    <lineage>
        <taxon>Eukaryota</taxon>
        <taxon>Fungi</taxon>
        <taxon>Dikarya</taxon>
        <taxon>Basidiomycota</taxon>
        <taxon>Agaricomycotina</taxon>
        <taxon>Agaricomycetes</taxon>
        <taxon>Russulales</taxon>
        <taxon>Russulaceae</taxon>
        <taxon>Russula</taxon>
    </lineage>
</organism>
<accession>A0A9P5N147</accession>
<proteinExistence type="predicted"/>
<dbReference type="OrthoDB" id="3360032at2759"/>
<evidence type="ECO:0000313" key="4">
    <source>
        <dbReference type="Proteomes" id="UP000759537"/>
    </source>
</evidence>
<dbReference type="AlphaFoldDB" id="A0A9P5N147"/>
<evidence type="ECO:0000313" key="3">
    <source>
        <dbReference type="EMBL" id="KAF8483767.1"/>
    </source>
</evidence>
<protein>
    <submittedName>
        <fullName evidence="3">Uncharacterized protein</fullName>
    </submittedName>
</protein>
<sequence length="264" mass="28906">MRRLLLTLALQHALPTLANTEIINFAAGNPIPVLPLPQQNWTVLHAGANEIIVRDRIPAPLLALPDPLCANDEDVMDPFMLLNDSRPPCPHDLWLILDLDGDGRNGHTHPNGNSAWKSYDRFTLRVSWPATYPVQVALSLRRPVISSAVPSSADMGIMAPRRLYLARVRLEQEGIPVPQRQHGTQLSQHREGEGVPLIVFLEPLALGVLPASVLPIVVTLLGVLGVLACSVLPCVLGRVLGEVVEGARRELALSGERRWKARVD</sequence>
<keyword evidence="1" id="KW-0472">Membrane</keyword>
<reference evidence="3" key="1">
    <citation type="submission" date="2019-10" db="EMBL/GenBank/DDBJ databases">
        <authorList>
            <consortium name="DOE Joint Genome Institute"/>
            <person name="Kuo A."/>
            <person name="Miyauchi S."/>
            <person name="Kiss E."/>
            <person name="Drula E."/>
            <person name="Kohler A."/>
            <person name="Sanchez-Garcia M."/>
            <person name="Andreopoulos B."/>
            <person name="Barry K.W."/>
            <person name="Bonito G."/>
            <person name="Buee M."/>
            <person name="Carver A."/>
            <person name="Chen C."/>
            <person name="Cichocki N."/>
            <person name="Clum A."/>
            <person name="Culley D."/>
            <person name="Crous P.W."/>
            <person name="Fauchery L."/>
            <person name="Girlanda M."/>
            <person name="Hayes R."/>
            <person name="Keri Z."/>
            <person name="LaButti K."/>
            <person name="Lipzen A."/>
            <person name="Lombard V."/>
            <person name="Magnuson J."/>
            <person name="Maillard F."/>
            <person name="Morin E."/>
            <person name="Murat C."/>
            <person name="Nolan M."/>
            <person name="Ohm R."/>
            <person name="Pangilinan J."/>
            <person name="Pereira M."/>
            <person name="Perotto S."/>
            <person name="Peter M."/>
            <person name="Riley R."/>
            <person name="Sitrit Y."/>
            <person name="Stielow B."/>
            <person name="Szollosi G."/>
            <person name="Zifcakova L."/>
            <person name="Stursova M."/>
            <person name="Spatafora J.W."/>
            <person name="Tedersoo L."/>
            <person name="Vaario L.-M."/>
            <person name="Yamada A."/>
            <person name="Yan M."/>
            <person name="Wang P."/>
            <person name="Xu J."/>
            <person name="Bruns T."/>
            <person name="Baldrian P."/>
            <person name="Vilgalys R."/>
            <person name="Henrissat B."/>
            <person name="Grigoriev I.V."/>
            <person name="Hibbett D."/>
            <person name="Nagy L.G."/>
            <person name="Martin F.M."/>
        </authorList>
    </citation>
    <scope>NUCLEOTIDE SEQUENCE</scope>
    <source>
        <strain evidence="3">Prilba</strain>
    </source>
</reference>
<dbReference type="EMBL" id="WHVB01000004">
    <property type="protein sequence ID" value="KAF8483767.1"/>
    <property type="molecule type" value="Genomic_DNA"/>
</dbReference>
<evidence type="ECO:0000256" key="2">
    <source>
        <dbReference type="SAM" id="SignalP"/>
    </source>
</evidence>
<keyword evidence="4" id="KW-1185">Reference proteome</keyword>
<feature type="transmembrane region" description="Helical" evidence="1">
    <location>
        <begin position="213"/>
        <end position="240"/>
    </location>
</feature>
<keyword evidence="1" id="KW-1133">Transmembrane helix</keyword>
<keyword evidence="2" id="KW-0732">Signal</keyword>
<keyword evidence="1" id="KW-0812">Transmembrane</keyword>
<feature type="chain" id="PRO_5040136818" evidence="2">
    <location>
        <begin position="21"/>
        <end position="264"/>
    </location>
</feature>